<dbReference type="RefSeq" id="WP_053073262.1">
    <property type="nucleotide sequence ID" value="NZ_CAJGUP010000012.1"/>
</dbReference>
<geneLocation type="plasmid" evidence="4 7">
    <name>unnamed1</name>
</geneLocation>
<keyword evidence="7" id="KW-1185">Reference proteome</keyword>
<dbReference type="AlphaFoldDB" id="A0A0M7HV55"/>
<evidence type="ECO:0000259" key="3">
    <source>
        <dbReference type="Pfam" id="PF10671"/>
    </source>
</evidence>
<dbReference type="Gene3D" id="3.55.50.70">
    <property type="match status" value="1"/>
</dbReference>
<feature type="chain" id="PRO_5005813351" evidence="2">
    <location>
        <begin position="23"/>
        <end position="520"/>
    </location>
</feature>
<sequence length="520" mass="55028">MNIQRIAAVAFSGLALTGATRAATTTPATLAEPAPHPALPSESAPATLDALLNPRATTTGDTSPLRIQMISDAARTVGFRGGVASRAAAIRASLERRGPDLDGLFNFAPLIMPSGALPPVIVEAQDVASISSQQYRIASKVYRIERGERFVSVPPTWREYLYTGLPTNANVSMPIAEAQPKTSAEKETWQRAVRVGWQDGQAHADAILRANFARMTRDYNGMLAYSTLLQKGMISQTQVAETQRVVTGNANELMIGDTTRQLTSPAQLQPDANRWTPTVSYAPGYRLSAPNEPAEPADYIPAATAAVAVSQAVVAPVASAKPQPAMPISANQIAAAPLSIAVPAAPAPPSSSSPVGAITLTNNRLTDRSMQSAAADNSSASRQLPAPSVEKIAVSPQPPVSTIDAPAPTSQDAPEPAASPGATATVSADPAAPAVPELTWEGRQGDTLRDVVTRWAAASNPSWHVDWATDLDYPIILDFTLRADNFLDAAARVFAPYRKAKRRFTLSQQAEQRVLIVEEE</sequence>
<evidence type="ECO:0000313" key="5">
    <source>
        <dbReference type="EMBL" id="CUJ13979.1"/>
    </source>
</evidence>
<dbReference type="EMBL" id="CP016441">
    <property type="protein sequence ID" value="ANY18498.1"/>
    <property type="molecule type" value="Genomic_DNA"/>
</dbReference>
<organism evidence="5 6">
    <name type="scientific">Bordetella pseudohinzii</name>
    <dbReference type="NCBI Taxonomy" id="1331258"/>
    <lineage>
        <taxon>Bacteria</taxon>
        <taxon>Pseudomonadati</taxon>
        <taxon>Pseudomonadota</taxon>
        <taxon>Betaproteobacteria</taxon>
        <taxon>Burkholderiales</taxon>
        <taxon>Alcaligenaceae</taxon>
        <taxon>Bordetella</taxon>
    </lineage>
</organism>
<reference evidence="5 6" key="1">
    <citation type="submission" date="2015-09" db="EMBL/GenBank/DDBJ databases">
        <authorList>
            <person name="Jackson K.R."/>
            <person name="Lunt B.L."/>
            <person name="Fisher J.N.B."/>
            <person name="Gardner A.V."/>
            <person name="Bailey M.E."/>
            <person name="Deus L.M."/>
            <person name="Earl A.S."/>
            <person name="Gibby P.D."/>
            <person name="Hartmann K.A."/>
            <person name="Liu J.E."/>
            <person name="Manci A.M."/>
            <person name="Nielsen D.A."/>
            <person name="Solomon M.B."/>
            <person name="Breakwell D.P."/>
            <person name="Burnett S.H."/>
            <person name="Grose J.H."/>
        </authorList>
    </citation>
    <scope>NUCLEOTIDE SEQUENCE [LARGE SCALE GENOMIC DNA]</scope>
    <source>
        <strain evidence="5 6">2789STDY5608636</strain>
    </source>
</reference>
<dbReference type="OrthoDB" id="7992122at2"/>
<gene>
    <name evidence="4" type="ORF">BBN53_20970</name>
    <name evidence="5" type="ORF">ERS370011_03964</name>
</gene>
<feature type="region of interest" description="Disordered" evidence="1">
    <location>
        <begin position="391"/>
        <end position="432"/>
    </location>
</feature>
<proteinExistence type="predicted"/>
<feature type="domain" description="Toxin co-regulated pilus biosynthesis protein Q C-terminal" evidence="3">
    <location>
        <begin position="439"/>
        <end position="519"/>
    </location>
</feature>
<dbReference type="KEGG" id="bpdz:BBN53_20970"/>
<evidence type="ECO:0000313" key="7">
    <source>
        <dbReference type="Proteomes" id="UP000092950"/>
    </source>
</evidence>
<evidence type="ECO:0000313" key="6">
    <source>
        <dbReference type="Proteomes" id="UP000053096"/>
    </source>
</evidence>
<keyword evidence="2" id="KW-0732">Signal</keyword>
<protein>
    <submittedName>
        <fullName evidence="5">Toxin co-regulated pilus biosynthesis protein Q</fullName>
    </submittedName>
</protein>
<feature type="signal peptide" evidence="2">
    <location>
        <begin position="1"/>
        <end position="22"/>
    </location>
</feature>
<dbReference type="Pfam" id="PF16932">
    <property type="entry name" value="T4SS_TraI"/>
    <property type="match status" value="1"/>
</dbReference>
<evidence type="ECO:0000256" key="1">
    <source>
        <dbReference type="SAM" id="MobiDB-lite"/>
    </source>
</evidence>
<keyword evidence="4" id="KW-0614">Plasmid</keyword>
<dbReference type="Proteomes" id="UP000053096">
    <property type="component" value="Unassembled WGS sequence"/>
</dbReference>
<dbReference type="Proteomes" id="UP000092950">
    <property type="component" value="Plasmid unnamed1"/>
</dbReference>
<dbReference type="EMBL" id="CYTV01000017">
    <property type="protein sequence ID" value="CUJ13979.1"/>
    <property type="molecule type" value="Genomic_DNA"/>
</dbReference>
<reference evidence="4 7" key="2">
    <citation type="submission" date="2016-07" db="EMBL/GenBank/DDBJ databases">
        <title>Complete genome sequences of Bordetella pseudohinzii.</title>
        <authorList>
            <person name="Spilker T."/>
            <person name="Darrah R."/>
            <person name="LiPuma J.J."/>
        </authorList>
    </citation>
    <scope>NUCLEOTIDE SEQUENCE [LARGE SCALE GENOMIC DNA]</scope>
    <source>
        <strain evidence="4 7">HI4681</strain>
        <plasmid evidence="4 7">unnamed1</plasmid>
    </source>
</reference>
<accession>A0A0M7HV55</accession>
<dbReference type="InterPro" id="IPR018927">
    <property type="entry name" value="Pilus_synth_Q_C"/>
</dbReference>
<dbReference type="InterPro" id="IPR031618">
    <property type="entry name" value="T4SS_TraI"/>
</dbReference>
<dbReference type="Pfam" id="PF10671">
    <property type="entry name" value="TcpQ"/>
    <property type="match status" value="1"/>
</dbReference>
<evidence type="ECO:0000313" key="4">
    <source>
        <dbReference type="EMBL" id="ANY18498.1"/>
    </source>
</evidence>
<evidence type="ECO:0000256" key="2">
    <source>
        <dbReference type="SAM" id="SignalP"/>
    </source>
</evidence>
<name>A0A0M7HV55_9BORD</name>